<feature type="signal peptide" evidence="1">
    <location>
        <begin position="1"/>
        <end position="20"/>
    </location>
</feature>
<accession>A0A2A9P4H2</accession>
<dbReference type="OrthoDB" id="5103851at2759"/>
<evidence type="ECO:0000313" key="3">
    <source>
        <dbReference type="Proteomes" id="UP000037136"/>
    </source>
</evidence>
<proteinExistence type="predicted"/>
<evidence type="ECO:0008006" key="4">
    <source>
        <dbReference type="Google" id="ProtNLM"/>
    </source>
</evidence>
<gene>
    <name evidence="2" type="ORF">XA68_16589</name>
</gene>
<protein>
    <recommendedName>
        <fullName evidence="4">GPI anchored protein</fullName>
    </recommendedName>
</protein>
<evidence type="ECO:0000256" key="1">
    <source>
        <dbReference type="SAM" id="SignalP"/>
    </source>
</evidence>
<dbReference type="Proteomes" id="UP000037136">
    <property type="component" value="Unassembled WGS sequence"/>
</dbReference>
<dbReference type="EMBL" id="LAZP02000592">
    <property type="protein sequence ID" value="PFH56385.1"/>
    <property type="molecule type" value="Genomic_DNA"/>
</dbReference>
<reference evidence="2 3" key="1">
    <citation type="journal article" date="2015" name="BMC Genomics">
        <title>Gene expression during zombie ant biting behavior reflects the complexity underlying fungal parasitic behavioral manipulation.</title>
        <authorList>
            <person name="de Bekker C."/>
            <person name="Ohm R.A."/>
            <person name="Loreto R.G."/>
            <person name="Sebastian A."/>
            <person name="Albert I."/>
            <person name="Merrow M."/>
            <person name="Brachmann A."/>
            <person name="Hughes D.P."/>
        </authorList>
    </citation>
    <scope>NUCLEOTIDE SEQUENCE [LARGE SCALE GENOMIC DNA]</scope>
    <source>
        <strain evidence="2 3">SC16a</strain>
    </source>
</reference>
<keyword evidence="1" id="KW-0732">Signal</keyword>
<dbReference type="AlphaFoldDB" id="A0A2A9P4H2"/>
<reference evidence="2 3" key="2">
    <citation type="journal article" date="2017" name="Sci. Rep.">
        <title>Ant-infecting Ophiocordyceps genomes reveal a high diversity of potential behavioral manipulation genes and a possible major role for enterotoxins.</title>
        <authorList>
            <person name="de Bekker C."/>
            <person name="Ohm R.A."/>
            <person name="Evans H.C."/>
            <person name="Brachmann A."/>
            <person name="Hughes D.P."/>
        </authorList>
    </citation>
    <scope>NUCLEOTIDE SEQUENCE [LARGE SCALE GENOMIC DNA]</scope>
    <source>
        <strain evidence="2 3">SC16a</strain>
    </source>
</reference>
<comment type="caution">
    <text evidence="2">The sequence shown here is derived from an EMBL/GenBank/DDBJ whole genome shotgun (WGS) entry which is preliminary data.</text>
</comment>
<evidence type="ECO:0000313" key="2">
    <source>
        <dbReference type="EMBL" id="PFH56385.1"/>
    </source>
</evidence>
<keyword evidence="3" id="KW-1185">Reference proteome</keyword>
<feature type="chain" id="PRO_5012292703" description="GPI anchored protein" evidence="1">
    <location>
        <begin position="21"/>
        <end position="175"/>
    </location>
</feature>
<name>A0A2A9P4H2_OPHUN</name>
<sequence length="175" mass="17672">MPSVIANVLLLAGGLASVAGAVQTYSSNATTETVPPQELGSMTADGSILYTVNMCTIVRSTNCQLSISTAGAASPSSALKIGTSLAGSASAETQPLSYVPEATSTETVVGQTTMTRGNSSMPTTRRVLTATESIQYWPSTSTYSPMPTSTGASNTVSVMRGVAVGAGAMAVAFLF</sequence>
<organism evidence="2 3">
    <name type="scientific">Ophiocordyceps unilateralis</name>
    <name type="common">Zombie-ant fungus</name>
    <name type="synonym">Torrubia unilateralis</name>
    <dbReference type="NCBI Taxonomy" id="268505"/>
    <lineage>
        <taxon>Eukaryota</taxon>
        <taxon>Fungi</taxon>
        <taxon>Dikarya</taxon>
        <taxon>Ascomycota</taxon>
        <taxon>Pezizomycotina</taxon>
        <taxon>Sordariomycetes</taxon>
        <taxon>Hypocreomycetidae</taxon>
        <taxon>Hypocreales</taxon>
        <taxon>Ophiocordycipitaceae</taxon>
        <taxon>Ophiocordyceps</taxon>
    </lineage>
</organism>